<dbReference type="PANTHER" id="PTHR43806">
    <property type="entry name" value="PEPTIDASE S8"/>
    <property type="match status" value="1"/>
</dbReference>
<name>A0A9P6GZ12_9MICR</name>
<dbReference type="InterPro" id="IPR022398">
    <property type="entry name" value="Peptidase_S8_His-AS"/>
</dbReference>
<evidence type="ECO:0000256" key="1">
    <source>
        <dbReference type="ARBA" id="ARBA00011073"/>
    </source>
</evidence>
<dbReference type="Pfam" id="PF00082">
    <property type="entry name" value="Peptidase_S8"/>
    <property type="match status" value="1"/>
</dbReference>
<evidence type="ECO:0000259" key="7">
    <source>
        <dbReference type="Pfam" id="PF00082"/>
    </source>
</evidence>
<dbReference type="InterPro" id="IPR034193">
    <property type="entry name" value="PCSK9_ProteinaseK-like"/>
</dbReference>
<dbReference type="InterPro" id="IPR037045">
    <property type="entry name" value="S8pro/Inhibitor_I9_sf"/>
</dbReference>
<evidence type="ECO:0000259" key="8">
    <source>
        <dbReference type="Pfam" id="PF05922"/>
    </source>
</evidence>
<evidence type="ECO:0000256" key="3">
    <source>
        <dbReference type="ARBA" id="ARBA00022801"/>
    </source>
</evidence>
<dbReference type="Gene3D" id="3.30.70.80">
    <property type="entry name" value="Peptidase S8 propeptide/proteinase inhibitor I9"/>
    <property type="match status" value="1"/>
</dbReference>
<evidence type="ECO:0000313" key="9">
    <source>
        <dbReference type="EMBL" id="KAF9763679.1"/>
    </source>
</evidence>
<dbReference type="InterPro" id="IPR036852">
    <property type="entry name" value="Peptidase_S8/S53_dom_sf"/>
</dbReference>
<reference evidence="9 10" key="1">
    <citation type="journal article" date="2020" name="Genome Biol. Evol.">
        <title>Comparative genomics of strictly vertically transmitted, feminizing microsporidia endosymbionts of amphipod crustaceans.</title>
        <authorList>
            <person name="Cormier A."/>
            <person name="Chebbi M.A."/>
            <person name="Giraud I."/>
            <person name="Wattier R."/>
            <person name="Teixeira M."/>
            <person name="Gilbert C."/>
            <person name="Rigaud T."/>
            <person name="Cordaux R."/>
        </authorList>
    </citation>
    <scope>NUCLEOTIDE SEQUENCE [LARGE SCALE GENOMIC DNA]</scope>
    <source>
        <strain evidence="9 10">Ou3-Ou53</strain>
    </source>
</reference>
<evidence type="ECO:0000256" key="5">
    <source>
        <dbReference type="PROSITE-ProRule" id="PRU01240"/>
    </source>
</evidence>
<keyword evidence="2 5" id="KW-0645">Protease</keyword>
<dbReference type="Pfam" id="PF05922">
    <property type="entry name" value="Inhibitor_I9"/>
    <property type="match status" value="1"/>
</dbReference>
<evidence type="ECO:0000313" key="10">
    <source>
        <dbReference type="Proteomes" id="UP000740883"/>
    </source>
</evidence>
<dbReference type="InterPro" id="IPR050131">
    <property type="entry name" value="Peptidase_S8_subtilisin-like"/>
</dbReference>
<dbReference type="InterPro" id="IPR015500">
    <property type="entry name" value="Peptidase_S8_subtilisin-rel"/>
</dbReference>
<dbReference type="PRINTS" id="PR00723">
    <property type="entry name" value="SUBTILISIN"/>
</dbReference>
<evidence type="ECO:0000256" key="2">
    <source>
        <dbReference type="ARBA" id="ARBA00022670"/>
    </source>
</evidence>
<keyword evidence="10" id="KW-1185">Reference proteome</keyword>
<dbReference type="EMBL" id="SBJO01000062">
    <property type="protein sequence ID" value="KAF9763679.1"/>
    <property type="molecule type" value="Genomic_DNA"/>
</dbReference>
<dbReference type="GO" id="GO:0005615">
    <property type="term" value="C:extracellular space"/>
    <property type="evidence" value="ECO:0007669"/>
    <property type="project" value="TreeGrafter"/>
</dbReference>
<dbReference type="GO" id="GO:0006508">
    <property type="term" value="P:proteolysis"/>
    <property type="evidence" value="ECO:0007669"/>
    <property type="project" value="UniProtKB-KW"/>
</dbReference>
<keyword evidence="3 5" id="KW-0378">Hydrolase</keyword>
<dbReference type="AlphaFoldDB" id="A0A9P6GZ12"/>
<feature type="domain" description="Peptidase S8/S53" evidence="7">
    <location>
        <begin position="142"/>
        <end position="403"/>
    </location>
</feature>
<keyword evidence="4 5" id="KW-0720">Serine protease</keyword>
<gene>
    <name evidence="9" type="primary">SPL1</name>
    <name evidence="9" type="ORF">NGRA_1129</name>
</gene>
<dbReference type="GO" id="GO:0004252">
    <property type="term" value="F:serine-type endopeptidase activity"/>
    <property type="evidence" value="ECO:0007669"/>
    <property type="project" value="UniProtKB-UniRule"/>
</dbReference>
<protein>
    <submittedName>
        <fullName evidence="9">Subtilisin-like proteinase 1</fullName>
    </submittedName>
</protein>
<dbReference type="InterPro" id="IPR000209">
    <property type="entry name" value="Peptidase_S8/S53_dom"/>
</dbReference>
<dbReference type="InterPro" id="IPR010259">
    <property type="entry name" value="S8pro/Inhibitor_I9"/>
</dbReference>
<feature type="active site" description="Charge relay system" evidence="5">
    <location>
        <position position="371"/>
    </location>
</feature>
<sequence length="447" mass="49410">MKILFIITVILCRDSYIVMFKRNRRLNKMSAQAALENNIIRTMSHFDGSDQIKHYVSNGYVAELSESTVKKLRADSSVQLAEKDRMVKIADYKIFDIVLNVDEDPNIKVKIKKQYNAPWGLSRVTGIDYFKHHLFLYPSNSGQDVDVYVIDTGVAVDHPEFQGRARWGANLVDGSPDKDENGHGTHCAGVIASKSFGIAKNANITAIKVLDRDGSGMISRIIAGIDFVIDEHESKKDLLYDMATAKFLSKNSKESNLNEKIEKFINESDLLPKSVVNMSVGGERSAALNFAIDYAVSLGIHFSVAAGNERKNACAFSPGSSKHAITTGASTKKDTTADFSNFGKCVDLYAPGVDIISTWNDKGSRMASGTSMAAPHTTGAMAMYLSSYQYSPENLKKQIIKDTQNAIKECESGNSFYNIWPLNILFSKDKLPLLSIQNLLKKIESIN</sequence>
<dbReference type="CDD" id="cd04077">
    <property type="entry name" value="Peptidases_S8_PCSK9_ProteinaseK_like"/>
    <property type="match status" value="1"/>
</dbReference>
<dbReference type="SUPFAM" id="SSF52743">
    <property type="entry name" value="Subtilisin-like"/>
    <property type="match status" value="1"/>
</dbReference>
<dbReference type="Proteomes" id="UP000740883">
    <property type="component" value="Unassembled WGS sequence"/>
</dbReference>
<accession>A0A9P6GZ12</accession>
<dbReference type="PANTHER" id="PTHR43806:SF11">
    <property type="entry name" value="CEREVISIN-RELATED"/>
    <property type="match status" value="1"/>
</dbReference>
<dbReference type="Gene3D" id="3.40.50.200">
    <property type="entry name" value="Peptidase S8/S53 domain"/>
    <property type="match status" value="1"/>
</dbReference>
<dbReference type="PROSITE" id="PS00136">
    <property type="entry name" value="SUBTILASE_ASP"/>
    <property type="match status" value="1"/>
</dbReference>
<feature type="domain" description="Inhibitor I9" evidence="8">
    <location>
        <begin position="15"/>
        <end position="89"/>
    </location>
</feature>
<dbReference type="PROSITE" id="PS00138">
    <property type="entry name" value="SUBTILASE_SER"/>
    <property type="match status" value="1"/>
</dbReference>
<evidence type="ECO:0000256" key="4">
    <source>
        <dbReference type="ARBA" id="ARBA00022825"/>
    </source>
</evidence>
<dbReference type="OrthoDB" id="206201at2759"/>
<dbReference type="InterPro" id="IPR023828">
    <property type="entry name" value="Peptidase_S8_Ser-AS"/>
</dbReference>
<feature type="active site" description="Charge relay system" evidence="5">
    <location>
        <position position="151"/>
    </location>
</feature>
<feature type="active site" description="Charge relay system" evidence="5">
    <location>
        <position position="183"/>
    </location>
</feature>
<dbReference type="InterPro" id="IPR023827">
    <property type="entry name" value="Peptidase_S8_Asp-AS"/>
</dbReference>
<proteinExistence type="inferred from homology"/>
<dbReference type="SUPFAM" id="SSF54897">
    <property type="entry name" value="Protease propeptides/inhibitors"/>
    <property type="match status" value="1"/>
</dbReference>
<dbReference type="PROSITE" id="PS51892">
    <property type="entry name" value="SUBTILASE"/>
    <property type="match status" value="1"/>
</dbReference>
<evidence type="ECO:0000256" key="6">
    <source>
        <dbReference type="RuleBase" id="RU003355"/>
    </source>
</evidence>
<comment type="similarity">
    <text evidence="1 5 6">Belongs to the peptidase S8 family.</text>
</comment>
<organism evidence="9 10">
    <name type="scientific">Nosema granulosis</name>
    <dbReference type="NCBI Taxonomy" id="83296"/>
    <lineage>
        <taxon>Eukaryota</taxon>
        <taxon>Fungi</taxon>
        <taxon>Fungi incertae sedis</taxon>
        <taxon>Microsporidia</taxon>
        <taxon>Nosematidae</taxon>
        <taxon>Nosema</taxon>
    </lineage>
</organism>
<comment type="caution">
    <text evidence="9">The sequence shown here is derived from an EMBL/GenBank/DDBJ whole genome shotgun (WGS) entry which is preliminary data.</text>
</comment>
<dbReference type="PROSITE" id="PS00137">
    <property type="entry name" value="SUBTILASE_HIS"/>
    <property type="match status" value="1"/>
</dbReference>